<dbReference type="PROSITE" id="PS50011">
    <property type="entry name" value="PROTEIN_KINASE_DOM"/>
    <property type="match status" value="1"/>
</dbReference>
<dbReference type="SUPFAM" id="SSF56112">
    <property type="entry name" value="Protein kinase-like (PK-like)"/>
    <property type="match status" value="1"/>
</dbReference>
<evidence type="ECO:0000313" key="3">
    <source>
        <dbReference type="Proteomes" id="UP000807769"/>
    </source>
</evidence>
<protein>
    <submittedName>
        <fullName evidence="2">Kinase-like domain-containing protein</fullName>
    </submittedName>
</protein>
<dbReference type="EMBL" id="JABBWG010000025">
    <property type="protein sequence ID" value="KAG1812945.1"/>
    <property type="molecule type" value="Genomic_DNA"/>
</dbReference>
<evidence type="ECO:0000259" key="1">
    <source>
        <dbReference type="PROSITE" id="PS50011"/>
    </source>
</evidence>
<evidence type="ECO:0000313" key="2">
    <source>
        <dbReference type="EMBL" id="KAG1812945.1"/>
    </source>
</evidence>
<feature type="non-terminal residue" evidence="2">
    <location>
        <position position="141"/>
    </location>
</feature>
<gene>
    <name evidence="2" type="ORF">BJ212DRAFT_1252873</name>
</gene>
<reference evidence="2" key="1">
    <citation type="journal article" date="2020" name="New Phytol.">
        <title>Comparative genomics reveals dynamic genome evolution in host specialist ectomycorrhizal fungi.</title>
        <authorList>
            <person name="Lofgren L.A."/>
            <person name="Nguyen N.H."/>
            <person name="Vilgalys R."/>
            <person name="Ruytinx J."/>
            <person name="Liao H.L."/>
            <person name="Branco S."/>
            <person name="Kuo A."/>
            <person name="LaButti K."/>
            <person name="Lipzen A."/>
            <person name="Andreopoulos W."/>
            <person name="Pangilinan J."/>
            <person name="Riley R."/>
            <person name="Hundley H."/>
            <person name="Na H."/>
            <person name="Barry K."/>
            <person name="Grigoriev I.V."/>
            <person name="Stajich J.E."/>
            <person name="Kennedy P.G."/>
        </authorList>
    </citation>
    <scope>NUCLEOTIDE SEQUENCE</scope>
    <source>
        <strain evidence="2">MN1</strain>
    </source>
</reference>
<dbReference type="OrthoDB" id="3256484at2759"/>
<dbReference type="GO" id="GO:0005524">
    <property type="term" value="F:ATP binding"/>
    <property type="evidence" value="ECO:0007669"/>
    <property type="project" value="InterPro"/>
</dbReference>
<dbReference type="PANTHER" id="PTHR44329">
    <property type="entry name" value="SERINE/THREONINE-PROTEIN KINASE TNNI3K-RELATED"/>
    <property type="match status" value="1"/>
</dbReference>
<dbReference type="InterPro" id="IPR000719">
    <property type="entry name" value="Prot_kinase_dom"/>
</dbReference>
<dbReference type="InterPro" id="IPR001245">
    <property type="entry name" value="Ser-Thr/Tyr_kinase_cat_dom"/>
</dbReference>
<organism evidence="2 3">
    <name type="scientific">Suillus subaureus</name>
    <dbReference type="NCBI Taxonomy" id="48587"/>
    <lineage>
        <taxon>Eukaryota</taxon>
        <taxon>Fungi</taxon>
        <taxon>Dikarya</taxon>
        <taxon>Basidiomycota</taxon>
        <taxon>Agaricomycotina</taxon>
        <taxon>Agaricomycetes</taxon>
        <taxon>Agaricomycetidae</taxon>
        <taxon>Boletales</taxon>
        <taxon>Suillineae</taxon>
        <taxon>Suillaceae</taxon>
        <taxon>Suillus</taxon>
    </lineage>
</organism>
<accession>A0A9P7E6R7</accession>
<name>A0A9P7E6R7_9AGAM</name>
<dbReference type="InterPro" id="IPR051681">
    <property type="entry name" value="Ser/Thr_Kinases-Pseudokinases"/>
</dbReference>
<comment type="caution">
    <text evidence="2">The sequence shown here is derived from an EMBL/GenBank/DDBJ whole genome shotgun (WGS) entry which is preliminary data.</text>
</comment>
<dbReference type="Proteomes" id="UP000807769">
    <property type="component" value="Unassembled WGS sequence"/>
</dbReference>
<dbReference type="AlphaFoldDB" id="A0A9P7E6R7"/>
<dbReference type="RefSeq" id="XP_041190968.1">
    <property type="nucleotide sequence ID" value="XM_041329731.1"/>
</dbReference>
<dbReference type="GeneID" id="64623748"/>
<keyword evidence="3" id="KW-1185">Reference proteome</keyword>
<proteinExistence type="predicted"/>
<dbReference type="Gene3D" id="1.10.510.10">
    <property type="entry name" value="Transferase(Phosphotransferase) domain 1"/>
    <property type="match status" value="1"/>
</dbReference>
<sequence length="141" mass="15569">IIHGDLTGTNVLIDGDGKVYLADFGLAGTINQLTGMTYLTELTCRPGAIRWTAPEILSGEESTSAATTRSDMYSFGSIMLMQLTNLSFVPWCHLSNDTAILLKVIEGKIRPRINVTDQHWNFMVSCWSMIPIYRPSAVEAL</sequence>
<feature type="non-terminal residue" evidence="2">
    <location>
        <position position="1"/>
    </location>
</feature>
<keyword evidence="2" id="KW-0418">Kinase</keyword>
<dbReference type="Pfam" id="PF07714">
    <property type="entry name" value="PK_Tyr_Ser-Thr"/>
    <property type="match status" value="1"/>
</dbReference>
<keyword evidence="2" id="KW-0808">Transferase</keyword>
<feature type="domain" description="Protein kinase" evidence="1">
    <location>
        <begin position="1"/>
        <end position="141"/>
    </location>
</feature>
<dbReference type="InterPro" id="IPR011009">
    <property type="entry name" value="Kinase-like_dom_sf"/>
</dbReference>
<dbReference type="GO" id="GO:0004674">
    <property type="term" value="F:protein serine/threonine kinase activity"/>
    <property type="evidence" value="ECO:0007669"/>
    <property type="project" value="TreeGrafter"/>
</dbReference>
<dbReference type="InterPro" id="IPR008266">
    <property type="entry name" value="Tyr_kinase_AS"/>
</dbReference>
<dbReference type="PROSITE" id="PS00109">
    <property type="entry name" value="PROTEIN_KINASE_TYR"/>
    <property type="match status" value="1"/>
</dbReference>
<dbReference type="PANTHER" id="PTHR44329:SF214">
    <property type="entry name" value="PROTEIN KINASE DOMAIN-CONTAINING PROTEIN"/>
    <property type="match status" value="1"/>
</dbReference>